<sequence length="71" mass="8233">MSSIFALMDLHRFHQADERFGDIRNYWKQLQHLILHEIEKKMLLKKSQGNALSSRGNKAKLLENGALGIKN</sequence>
<accession>A0A835RE06</accession>
<evidence type="ECO:0000313" key="2">
    <source>
        <dbReference type="Proteomes" id="UP000639772"/>
    </source>
</evidence>
<comment type="caution">
    <text evidence="1">The sequence shown here is derived from an EMBL/GenBank/DDBJ whole genome shotgun (WGS) entry which is preliminary data.</text>
</comment>
<proteinExistence type="predicted"/>
<dbReference type="EMBL" id="JADCNM010000003">
    <property type="protein sequence ID" value="KAG0490521.1"/>
    <property type="molecule type" value="Genomic_DNA"/>
</dbReference>
<protein>
    <submittedName>
        <fullName evidence="1">Uncharacterized protein</fullName>
    </submittedName>
</protein>
<dbReference type="Proteomes" id="UP000639772">
    <property type="component" value="Chromosome 3"/>
</dbReference>
<evidence type="ECO:0000313" key="1">
    <source>
        <dbReference type="EMBL" id="KAG0490521.1"/>
    </source>
</evidence>
<gene>
    <name evidence="1" type="ORF">HPP92_007384</name>
</gene>
<organism evidence="1 2">
    <name type="scientific">Vanilla planifolia</name>
    <name type="common">Vanilla</name>
    <dbReference type="NCBI Taxonomy" id="51239"/>
    <lineage>
        <taxon>Eukaryota</taxon>
        <taxon>Viridiplantae</taxon>
        <taxon>Streptophyta</taxon>
        <taxon>Embryophyta</taxon>
        <taxon>Tracheophyta</taxon>
        <taxon>Spermatophyta</taxon>
        <taxon>Magnoliopsida</taxon>
        <taxon>Liliopsida</taxon>
        <taxon>Asparagales</taxon>
        <taxon>Orchidaceae</taxon>
        <taxon>Vanilloideae</taxon>
        <taxon>Vanilleae</taxon>
        <taxon>Vanilla</taxon>
    </lineage>
</organism>
<dbReference type="AlphaFoldDB" id="A0A835RE06"/>
<reference evidence="1 2" key="1">
    <citation type="journal article" date="2020" name="Nat. Food">
        <title>A phased Vanilla planifolia genome enables genetic improvement of flavour and production.</title>
        <authorList>
            <person name="Hasing T."/>
            <person name="Tang H."/>
            <person name="Brym M."/>
            <person name="Khazi F."/>
            <person name="Huang T."/>
            <person name="Chambers A.H."/>
        </authorList>
    </citation>
    <scope>NUCLEOTIDE SEQUENCE [LARGE SCALE GENOMIC DNA]</scope>
    <source>
        <tissue evidence="1">Leaf</tissue>
    </source>
</reference>
<name>A0A835RE06_VANPL</name>